<dbReference type="RefSeq" id="XP_008775338.2">
    <property type="nucleotide sequence ID" value="XM_008777116.4"/>
</dbReference>
<comment type="similarity">
    <text evidence="2">Belongs to the MCTP family.</text>
</comment>
<comment type="subcellular location">
    <subcellularLocation>
        <location evidence="1">Membrane</location>
        <topology evidence="1">Multi-pass membrane protein</topology>
    </subcellularLocation>
</comment>
<dbReference type="PANTHER" id="PTHR31425">
    <property type="entry name" value="PHOSPHORIBOSYLANTHRANILATE TRANSFERASE ISOFORM 1"/>
    <property type="match status" value="1"/>
</dbReference>
<evidence type="ECO:0000313" key="10">
    <source>
        <dbReference type="Proteomes" id="UP000228380"/>
    </source>
</evidence>
<gene>
    <name evidence="11 12 13" type="primary">LOC103695724</name>
</gene>
<evidence type="ECO:0000256" key="4">
    <source>
        <dbReference type="ARBA" id="ARBA00022737"/>
    </source>
</evidence>
<evidence type="ECO:0000256" key="7">
    <source>
        <dbReference type="ARBA" id="ARBA00053146"/>
    </source>
</evidence>
<dbReference type="Pfam" id="PF00168">
    <property type="entry name" value="C2"/>
    <property type="match status" value="4"/>
</dbReference>
<name>A0A8B8ZKJ5_PHODC</name>
<protein>
    <submittedName>
        <fullName evidence="11 12">FT-interacting protein 3-like</fullName>
    </submittedName>
</protein>
<accession>A0A8B8ZKJ5</accession>
<feature type="transmembrane region" description="Helical" evidence="8">
    <location>
        <begin position="801"/>
        <end position="819"/>
    </location>
</feature>
<dbReference type="GeneID" id="103695724"/>
<keyword evidence="4" id="KW-0677">Repeat</keyword>
<evidence type="ECO:0000256" key="3">
    <source>
        <dbReference type="ARBA" id="ARBA00022692"/>
    </source>
</evidence>
<proteinExistence type="inferred from homology"/>
<dbReference type="FunFam" id="2.60.40.150:FF:000090">
    <property type="entry name" value="C2 domain-containing protein"/>
    <property type="match status" value="1"/>
</dbReference>
<dbReference type="KEGG" id="pda:103695724"/>
<feature type="transmembrane region" description="Helical" evidence="8">
    <location>
        <begin position="831"/>
        <end position="861"/>
    </location>
</feature>
<dbReference type="InterPro" id="IPR000008">
    <property type="entry name" value="C2_dom"/>
</dbReference>
<dbReference type="AlphaFoldDB" id="A0A8B8ZKJ5"/>
<feature type="transmembrane region" description="Helical" evidence="8">
    <location>
        <begin position="945"/>
        <end position="974"/>
    </location>
</feature>
<dbReference type="Proteomes" id="UP000228380">
    <property type="component" value="Unplaced"/>
</dbReference>
<comment type="function">
    <text evidence="7">May function as a signaling molecule by regulating the trafficking of other regulators.</text>
</comment>
<evidence type="ECO:0000256" key="1">
    <source>
        <dbReference type="ARBA" id="ARBA00004141"/>
    </source>
</evidence>
<evidence type="ECO:0000259" key="9">
    <source>
        <dbReference type="PROSITE" id="PS50004"/>
    </source>
</evidence>
<feature type="domain" description="C2" evidence="9">
    <location>
        <begin position="1"/>
        <end position="108"/>
    </location>
</feature>
<dbReference type="RefSeq" id="XP_017702499.2">
    <property type="nucleotide sequence ID" value="XM_017847010.3"/>
</dbReference>
<dbReference type="CDD" id="cd08378">
    <property type="entry name" value="C2B_MCTP_PRT_plant"/>
    <property type="match status" value="1"/>
</dbReference>
<evidence type="ECO:0000313" key="12">
    <source>
        <dbReference type="RefSeq" id="XP_017702499.2"/>
    </source>
</evidence>
<dbReference type="InterPro" id="IPR047255">
    <property type="entry name" value="C2D_MCTP_PRT_plant"/>
</dbReference>
<evidence type="ECO:0000256" key="6">
    <source>
        <dbReference type="ARBA" id="ARBA00023136"/>
    </source>
</evidence>
<organism evidence="10 13">
    <name type="scientific">Phoenix dactylifera</name>
    <name type="common">Date palm</name>
    <dbReference type="NCBI Taxonomy" id="42345"/>
    <lineage>
        <taxon>Eukaryota</taxon>
        <taxon>Viridiplantae</taxon>
        <taxon>Streptophyta</taxon>
        <taxon>Embryophyta</taxon>
        <taxon>Tracheophyta</taxon>
        <taxon>Spermatophyta</taxon>
        <taxon>Magnoliopsida</taxon>
        <taxon>Liliopsida</taxon>
        <taxon>Arecaceae</taxon>
        <taxon>Coryphoideae</taxon>
        <taxon>Phoeniceae</taxon>
        <taxon>Phoenix</taxon>
    </lineage>
</organism>
<dbReference type="InterPro" id="IPR035892">
    <property type="entry name" value="C2_domain_sf"/>
</dbReference>
<evidence type="ECO:0000256" key="8">
    <source>
        <dbReference type="SAM" id="Phobius"/>
    </source>
</evidence>
<dbReference type="RefSeq" id="XP_038974711.1">
    <property type="nucleotide sequence ID" value="XM_039118783.1"/>
</dbReference>
<dbReference type="CDD" id="cd04022">
    <property type="entry name" value="C2A_MCTP_PRT_plant"/>
    <property type="match status" value="1"/>
</dbReference>
<dbReference type="InterPro" id="IPR047257">
    <property type="entry name" value="C2B_MCTP_PRT_plant"/>
</dbReference>
<dbReference type="OrthoDB" id="67700at2759"/>
<keyword evidence="3 8" id="KW-0812">Transmembrane</keyword>
<dbReference type="FunFam" id="2.60.40.150:FF:000119">
    <property type="entry name" value="C2 domain-containing protein"/>
    <property type="match status" value="1"/>
</dbReference>
<evidence type="ECO:0000256" key="5">
    <source>
        <dbReference type="ARBA" id="ARBA00022989"/>
    </source>
</evidence>
<feature type="domain" description="C2" evidence="9">
    <location>
        <begin position="408"/>
        <end position="533"/>
    </location>
</feature>
<keyword evidence="10" id="KW-1185">Reference proteome</keyword>
<dbReference type="PANTHER" id="PTHR31425:SF54">
    <property type="entry name" value="OS07G0483500 PROTEIN"/>
    <property type="match status" value="1"/>
</dbReference>
<feature type="domain" description="C2" evidence="9">
    <location>
        <begin position="574"/>
        <end position="701"/>
    </location>
</feature>
<dbReference type="PROSITE" id="PS50004">
    <property type="entry name" value="C2"/>
    <property type="match status" value="4"/>
</dbReference>
<dbReference type="InterPro" id="IPR047259">
    <property type="entry name" value="QUIRKY-like"/>
</dbReference>
<dbReference type="SUPFAM" id="SSF49562">
    <property type="entry name" value="C2 domain (Calcium/lipid-binding domain, CaLB)"/>
    <property type="match status" value="4"/>
</dbReference>
<dbReference type="SMART" id="SM00239">
    <property type="entry name" value="C2"/>
    <property type="match status" value="4"/>
</dbReference>
<evidence type="ECO:0000313" key="13">
    <source>
        <dbReference type="RefSeq" id="XP_038974711.1"/>
    </source>
</evidence>
<dbReference type="Pfam" id="PF08372">
    <property type="entry name" value="PRT_C"/>
    <property type="match status" value="1"/>
</dbReference>
<feature type="domain" description="C2" evidence="9">
    <location>
        <begin position="248"/>
        <end position="368"/>
    </location>
</feature>
<keyword evidence="6 8" id="KW-0472">Membrane</keyword>
<evidence type="ECO:0000313" key="11">
    <source>
        <dbReference type="RefSeq" id="XP_008775338.2"/>
    </source>
</evidence>
<dbReference type="InterPro" id="IPR013583">
    <property type="entry name" value="MCTP_C"/>
</dbReference>
<dbReference type="InterPro" id="IPR047258">
    <property type="entry name" value="C2C_MCTP_PRT_plant"/>
</dbReference>
<reference evidence="11 12" key="1">
    <citation type="submission" date="2025-04" db="UniProtKB">
        <authorList>
            <consortium name="RefSeq"/>
        </authorList>
    </citation>
    <scope>IDENTIFICATION</scope>
    <source>
        <tissue evidence="11 12">Young leaves</tissue>
    </source>
</reference>
<evidence type="ECO:0000256" key="2">
    <source>
        <dbReference type="ARBA" id="ARBA00007923"/>
    </source>
</evidence>
<dbReference type="GO" id="GO:0016020">
    <property type="term" value="C:membrane"/>
    <property type="evidence" value="ECO:0007669"/>
    <property type="project" value="UniProtKB-SubCell"/>
</dbReference>
<sequence>MNNLKLGVEVVGAHDLMPKDGQGSANAYVELHFDHQKFRTTIKEKDLNPVWNEQFYFNISDPSHLPDLYLEAYVYHINRASQSKSFLGTVRLSGSSFVPYSDAVALYYPLEKQHILSRVKGELGLKVFLTDDPSVRPSNPLPAVDPFLSNPPPVRSHQTPDQFTSPNLNFFPENRAESVQTFYHLPREQRQVHSTAPVGDQPVRYTDEMKSGPPQVVRMLSSSSQQPVDFQLKETSPFLGGGRVVGGRVIHGEKAGAYDLVEKMQYLFVRVVKARDLPAKDVTGSLDPFVEVRLGNFKGITKHFEKKLNPEWNEVFAFSRERLQASFLEVVLKDKDLVKDDFVGIVRFDLNEVPTRVPPDSPLAPEWYRLEDKKGDKIKGELMLAIWYGTQADECFPYAVHSDAILPTDSAAALSSHIRAKVYHAPRLWYVRVNIIEAQDIVVSDKNRIPDLFARARIGHQTLRTKTIQSRTMNCQWNEEFMFVAAEPFEDHLILSVEDRVSASKEEVIGLIHVPLGSVDRRADDRAIRPKWFNLKKPVAVDVDLLKEEKFSSKIHVRICLDGGYHVLDESTHYSSDLRPTAKQLWKPPIGLLELGILNADGLHPMKTREGRGTADTYCVAKYGQKWVRTRTIIDNLSPRFNEQYTWDVYDPATVLTVGVFDNCQLVEKVSGSNGPKDMHVGKVRIRLSTLETGRVYTHTYPLIVLHPSGVKKMGELHLAIRFSSTSTVNLLYQYSRPLLPKMHYVRPLLLMQQEMLRHQAVQIVAARLGRMEPPLRREVVEYISDAHSHLWSMRRSKANFFRLMSVFSVLFSVGKWFGDVCAWKNPITTVLVHILFVMLVCFPELILPTVFLYMFLIGLWNYRFRPRYPPHMNTRISHADAAHPDELDEEFDTFPTSRGAELVRMRYDRLRSVAGRIQTVVGDVATQGERLQLLLSWRDPRATMMFLIFCLLAALVLYVTPFQVVAVIAGFYLMRHPKFRHKMPSVPLNFFRRLPARTDSLL</sequence>
<dbReference type="Gene3D" id="2.60.40.150">
    <property type="entry name" value="C2 domain"/>
    <property type="match status" value="4"/>
</dbReference>
<dbReference type="CDD" id="cd04019">
    <property type="entry name" value="C2C_MCTP_PRT_plant"/>
    <property type="match status" value="1"/>
</dbReference>
<keyword evidence="5 8" id="KW-1133">Transmembrane helix</keyword>
<dbReference type="CDD" id="cd08379">
    <property type="entry name" value="C2D_MCTP_PRT_plant"/>
    <property type="match status" value="1"/>
</dbReference>
<dbReference type="FunFam" id="2.60.40.150:FF:000128">
    <property type="entry name" value="C2 domain-containing protein"/>
    <property type="match status" value="1"/>
</dbReference>
<dbReference type="FunFam" id="2.60.40.150:FF:000323">
    <property type="entry name" value="C2 calcium/lipid-binding plant phosphoribosyltransferase family protein"/>
    <property type="match status" value="1"/>
</dbReference>